<dbReference type="OrthoDB" id="6021021at2759"/>
<keyword evidence="7 11" id="KW-0406">Ion transport</keyword>
<dbReference type="PANTHER" id="PTHR11690:SF248">
    <property type="entry name" value="PICKPOCKET 17, ISOFORM A"/>
    <property type="match status" value="1"/>
</dbReference>
<evidence type="ECO:0000256" key="9">
    <source>
        <dbReference type="ARBA" id="ARBA00023201"/>
    </source>
</evidence>
<evidence type="ECO:0000313" key="14">
    <source>
        <dbReference type="EMBL" id="CAH1796367.1"/>
    </source>
</evidence>
<comment type="similarity">
    <text evidence="11">Belongs to the amiloride-sensitive sodium channel (TC 1.A.6) family.</text>
</comment>
<dbReference type="GO" id="GO:0015280">
    <property type="term" value="F:ligand-gated sodium channel activity"/>
    <property type="evidence" value="ECO:0007669"/>
    <property type="project" value="TreeGrafter"/>
</dbReference>
<evidence type="ECO:0000256" key="2">
    <source>
        <dbReference type="ARBA" id="ARBA00022448"/>
    </source>
</evidence>
<keyword evidence="4 11" id="KW-0812">Transmembrane</keyword>
<evidence type="ECO:0000256" key="10">
    <source>
        <dbReference type="ARBA" id="ARBA00023303"/>
    </source>
</evidence>
<dbReference type="PRINTS" id="PR01078">
    <property type="entry name" value="AMINACHANNEL"/>
</dbReference>
<feature type="compositionally biased region" description="Low complexity" evidence="12">
    <location>
        <begin position="410"/>
        <end position="431"/>
    </location>
</feature>
<comment type="caution">
    <text evidence="14">The sequence shown here is derived from an EMBL/GenBank/DDBJ whole genome shotgun (WGS) entry which is preliminary data.</text>
</comment>
<evidence type="ECO:0000256" key="13">
    <source>
        <dbReference type="SAM" id="Phobius"/>
    </source>
</evidence>
<accession>A0A8J1TWJ1</accession>
<dbReference type="EMBL" id="CAIIXF020000010">
    <property type="protein sequence ID" value="CAH1796367.1"/>
    <property type="molecule type" value="Genomic_DNA"/>
</dbReference>
<dbReference type="PANTHER" id="PTHR11690">
    <property type="entry name" value="AMILORIDE-SENSITIVE SODIUM CHANNEL-RELATED"/>
    <property type="match status" value="1"/>
</dbReference>
<dbReference type="AlphaFoldDB" id="A0A8J1TWJ1"/>
<evidence type="ECO:0000256" key="4">
    <source>
        <dbReference type="ARBA" id="ARBA00022692"/>
    </source>
</evidence>
<keyword evidence="15" id="KW-1185">Reference proteome</keyword>
<feature type="transmembrane region" description="Helical" evidence="13">
    <location>
        <begin position="38"/>
        <end position="60"/>
    </location>
</feature>
<evidence type="ECO:0000256" key="8">
    <source>
        <dbReference type="ARBA" id="ARBA00023136"/>
    </source>
</evidence>
<keyword evidence="2 11" id="KW-0813">Transport</keyword>
<protein>
    <submittedName>
        <fullName evidence="14">Uncharacterized protein</fullName>
    </submittedName>
</protein>
<evidence type="ECO:0000256" key="1">
    <source>
        <dbReference type="ARBA" id="ARBA00004141"/>
    </source>
</evidence>
<dbReference type="Gene3D" id="2.60.470.10">
    <property type="entry name" value="Acid-sensing ion channels like domains"/>
    <property type="match status" value="1"/>
</dbReference>
<evidence type="ECO:0000313" key="15">
    <source>
        <dbReference type="Proteomes" id="UP000749559"/>
    </source>
</evidence>
<sequence>MGFKKDNTFKDIVSEFANDTATNGVPNIARAGSIPRRIIWTIIVLVAAGWMFTQLAQSFITYYKRPHSTLLTETFSSKIYFPAVTICNINPVRESQIYLSNSTEIEALLRPTSQKEGSERFSQLTELQRSMQTLPTSSLQAMGHLPETMIMSCTYAGEDCSYSDFTMFTNYKYGNCITYNAGPDIVTSSQAGAQHGLSLELFVEENEYLTLTDTVGFKVSIERQNKALFPEETGIFVPVGARTALSLKRQEIIRLPDPYSSDCWNLTANQSIYDNAYSDETEPSPKNYTRLACLKTCYQLNLITQCACLSHKIKTRGTAYDKANVNLEELDFCNLTDSCYLKVKDDYEDGSLDCNCNSECWELAYSATISQTSWPAPKYLDDLLRTYAAKNDVIRGLLESPSSRKKRDVGNGTETQNGNGTVNGNVTNNGNETVNENIGVEEAPIEIEPGTDRYFAKLDVYFDELNFIRIEETIAYTEWNLFSDLGGQFGFWLGFSIVSIFEIIEFLIDVSIFLVYKSLNREKLKAKVGDSATELEGRPVSSGPQVFVTHGGETKFGLDENVKAGVI</sequence>
<keyword evidence="9 11" id="KW-0739">Sodium transport</keyword>
<gene>
    <name evidence="14" type="ORF">OFUS_LOCUS20786</name>
</gene>
<reference evidence="14" key="1">
    <citation type="submission" date="2022-03" db="EMBL/GenBank/DDBJ databases">
        <authorList>
            <person name="Martin C."/>
        </authorList>
    </citation>
    <scope>NUCLEOTIDE SEQUENCE</scope>
</reference>
<organism evidence="14 15">
    <name type="scientific">Owenia fusiformis</name>
    <name type="common">Polychaete worm</name>
    <dbReference type="NCBI Taxonomy" id="6347"/>
    <lineage>
        <taxon>Eukaryota</taxon>
        <taxon>Metazoa</taxon>
        <taxon>Spiralia</taxon>
        <taxon>Lophotrochozoa</taxon>
        <taxon>Annelida</taxon>
        <taxon>Polychaeta</taxon>
        <taxon>Sedentaria</taxon>
        <taxon>Canalipalpata</taxon>
        <taxon>Sabellida</taxon>
        <taxon>Oweniida</taxon>
        <taxon>Oweniidae</taxon>
        <taxon>Owenia</taxon>
    </lineage>
</organism>
<evidence type="ECO:0000256" key="5">
    <source>
        <dbReference type="ARBA" id="ARBA00022989"/>
    </source>
</evidence>
<feature type="transmembrane region" description="Helical" evidence="13">
    <location>
        <begin position="489"/>
        <end position="516"/>
    </location>
</feature>
<name>A0A8J1TWJ1_OWEFU</name>
<keyword evidence="3 11" id="KW-0894">Sodium channel</keyword>
<keyword evidence="8 13" id="KW-0472">Membrane</keyword>
<dbReference type="InterPro" id="IPR001873">
    <property type="entry name" value="ENaC"/>
</dbReference>
<evidence type="ECO:0000256" key="6">
    <source>
        <dbReference type="ARBA" id="ARBA00023053"/>
    </source>
</evidence>
<keyword evidence="10 11" id="KW-0407">Ion channel</keyword>
<proteinExistence type="inferred from homology"/>
<dbReference type="GO" id="GO:0005886">
    <property type="term" value="C:plasma membrane"/>
    <property type="evidence" value="ECO:0007669"/>
    <property type="project" value="TreeGrafter"/>
</dbReference>
<dbReference type="Gene3D" id="1.10.287.770">
    <property type="entry name" value="YojJ-like"/>
    <property type="match status" value="1"/>
</dbReference>
<evidence type="ECO:0000256" key="11">
    <source>
        <dbReference type="RuleBase" id="RU000679"/>
    </source>
</evidence>
<evidence type="ECO:0000256" key="3">
    <source>
        <dbReference type="ARBA" id="ARBA00022461"/>
    </source>
</evidence>
<keyword evidence="5 13" id="KW-1133">Transmembrane helix</keyword>
<dbReference type="Proteomes" id="UP000749559">
    <property type="component" value="Unassembled WGS sequence"/>
</dbReference>
<dbReference type="Pfam" id="PF00858">
    <property type="entry name" value="ASC"/>
    <property type="match status" value="1"/>
</dbReference>
<evidence type="ECO:0000256" key="7">
    <source>
        <dbReference type="ARBA" id="ARBA00023065"/>
    </source>
</evidence>
<keyword evidence="6" id="KW-0915">Sodium</keyword>
<feature type="region of interest" description="Disordered" evidence="12">
    <location>
        <begin position="401"/>
        <end position="431"/>
    </location>
</feature>
<comment type="subcellular location">
    <subcellularLocation>
        <location evidence="1">Membrane</location>
        <topology evidence="1">Multi-pass membrane protein</topology>
    </subcellularLocation>
</comment>
<evidence type="ECO:0000256" key="12">
    <source>
        <dbReference type="SAM" id="MobiDB-lite"/>
    </source>
</evidence>